<feature type="domain" description="RNA polymerase sigma factor 70 region 4 type 2" evidence="7">
    <location>
        <begin position="134"/>
        <end position="185"/>
    </location>
</feature>
<dbReference type="InterPro" id="IPR036388">
    <property type="entry name" value="WH-like_DNA-bd_sf"/>
</dbReference>
<evidence type="ECO:0000256" key="3">
    <source>
        <dbReference type="ARBA" id="ARBA00023082"/>
    </source>
</evidence>
<comment type="similarity">
    <text evidence="1">Belongs to the sigma-70 factor family. ECF subfamily.</text>
</comment>
<dbReference type="PANTHER" id="PTHR43133">
    <property type="entry name" value="RNA POLYMERASE ECF-TYPE SIGMA FACTO"/>
    <property type="match status" value="1"/>
</dbReference>
<evidence type="ECO:0000256" key="1">
    <source>
        <dbReference type="ARBA" id="ARBA00010641"/>
    </source>
</evidence>
<keyword evidence="5" id="KW-0804">Transcription</keyword>
<dbReference type="GO" id="GO:0006352">
    <property type="term" value="P:DNA-templated transcription initiation"/>
    <property type="evidence" value="ECO:0007669"/>
    <property type="project" value="InterPro"/>
</dbReference>
<keyword evidence="9" id="KW-1185">Reference proteome</keyword>
<dbReference type="NCBIfam" id="TIGR02937">
    <property type="entry name" value="sigma70-ECF"/>
    <property type="match status" value="1"/>
</dbReference>
<dbReference type="InterPro" id="IPR039425">
    <property type="entry name" value="RNA_pol_sigma-70-like"/>
</dbReference>
<dbReference type="Gene3D" id="1.10.1740.10">
    <property type="match status" value="1"/>
</dbReference>
<evidence type="ECO:0000256" key="2">
    <source>
        <dbReference type="ARBA" id="ARBA00023015"/>
    </source>
</evidence>
<evidence type="ECO:0000313" key="8">
    <source>
        <dbReference type="EMBL" id="MBB6053519.1"/>
    </source>
</evidence>
<dbReference type="SUPFAM" id="SSF88659">
    <property type="entry name" value="Sigma3 and sigma4 domains of RNA polymerase sigma factors"/>
    <property type="match status" value="1"/>
</dbReference>
<reference evidence="8 9" key="1">
    <citation type="submission" date="2020-08" db="EMBL/GenBank/DDBJ databases">
        <title>Genomic Encyclopedia of Type Strains, Phase IV (KMG-IV): sequencing the most valuable type-strain genomes for metagenomic binning, comparative biology and taxonomic classification.</title>
        <authorList>
            <person name="Goeker M."/>
        </authorList>
    </citation>
    <scope>NUCLEOTIDE SEQUENCE [LARGE SCALE GENOMIC DNA]</scope>
    <source>
        <strain evidence="8 9">DSM 23562</strain>
    </source>
</reference>
<dbReference type="CDD" id="cd06171">
    <property type="entry name" value="Sigma70_r4"/>
    <property type="match status" value="1"/>
</dbReference>
<dbReference type="InterPro" id="IPR014284">
    <property type="entry name" value="RNA_pol_sigma-70_dom"/>
</dbReference>
<protein>
    <submittedName>
        <fullName evidence="8">RNA polymerase sigma-70 factor (ECF subfamily)</fullName>
    </submittedName>
</protein>
<dbReference type="RefSeq" id="WP_184203610.1">
    <property type="nucleotide sequence ID" value="NZ_JACHGW010000007.1"/>
</dbReference>
<dbReference type="GO" id="GO:0003677">
    <property type="term" value="F:DNA binding"/>
    <property type="evidence" value="ECO:0007669"/>
    <property type="project" value="UniProtKB-KW"/>
</dbReference>
<dbReference type="InterPro" id="IPR007627">
    <property type="entry name" value="RNA_pol_sigma70_r2"/>
</dbReference>
<dbReference type="Gene3D" id="1.10.10.10">
    <property type="entry name" value="Winged helix-like DNA-binding domain superfamily/Winged helix DNA-binding domain"/>
    <property type="match status" value="1"/>
</dbReference>
<dbReference type="EMBL" id="JACHGW010000007">
    <property type="protein sequence ID" value="MBB6053519.1"/>
    <property type="molecule type" value="Genomic_DNA"/>
</dbReference>
<proteinExistence type="inferred from homology"/>
<dbReference type="InterPro" id="IPR013325">
    <property type="entry name" value="RNA_pol_sigma_r2"/>
</dbReference>
<name>A0A7W9SX69_ARMRO</name>
<dbReference type="GO" id="GO:0016987">
    <property type="term" value="F:sigma factor activity"/>
    <property type="evidence" value="ECO:0007669"/>
    <property type="project" value="UniProtKB-KW"/>
</dbReference>
<gene>
    <name evidence="8" type="ORF">HNQ39_005354</name>
</gene>
<keyword evidence="3" id="KW-0731">Sigma factor</keyword>
<dbReference type="AlphaFoldDB" id="A0A7W9SX69"/>
<dbReference type="Pfam" id="PF04542">
    <property type="entry name" value="Sigma70_r2"/>
    <property type="match status" value="1"/>
</dbReference>
<evidence type="ECO:0000313" key="9">
    <source>
        <dbReference type="Proteomes" id="UP000520814"/>
    </source>
</evidence>
<accession>A0A7W9SX69</accession>
<sequence>MDRCSVDELLRRSRAGDLGARHALVGRYQSIIHATASRMASNRPDAEDLAMDIYLHVFSVINSCNNTLTLPGWIKRVAINEVYQVWRRKGRMPAQASLEAVVEASGDNILRADESENPATILMSRVVQEERSARLRAALASLPAHQRALCELHYIHRRSFEEIAQETGVALGTIKSRLFRARENMQRKLGDLAVA</sequence>
<keyword evidence="2" id="KW-0805">Transcription regulation</keyword>
<evidence type="ECO:0000259" key="6">
    <source>
        <dbReference type="Pfam" id="PF04542"/>
    </source>
</evidence>
<evidence type="ECO:0000259" key="7">
    <source>
        <dbReference type="Pfam" id="PF08281"/>
    </source>
</evidence>
<dbReference type="InterPro" id="IPR013324">
    <property type="entry name" value="RNA_pol_sigma_r3/r4-like"/>
</dbReference>
<dbReference type="PANTHER" id="PTHR43133:SF8">
    <property type="entry name" value="RNA POLYMERASE SIGMA FACTOR HI_1459-RELATED"/>
    <property type="match status" value="1"/>
</dbReference>
<feature type="domain" description="RNA polymerase sigma-70 region 2" evidence="6">
    <location>
        <begin position="24"/>
        <end position="91"/>
    </location>
</feature>
<comment type="caution">
    <text evidence="8">The sequence shown here is derived from an EMBL/GenBank/DDBJ whole genome shotgun (WGS) entry which is preliminary data.</text>
</comment>
<organism evidence="8 9">
    <name type="scientific">Armatimonas rosea</name>
    <dbReference type="NCBI Taxonomy" id="685828"/>
    <lineage>
        <taxon>Bacteria</taxon>
        <taxon>Bacillati</taxon>
        <taxon>Armatimonadota</taxon>
        <taxon>Armatimonadia</taxon>
        <taxon>Armatimonadales</taxon>
        <taxon>Armatimonadaceae</taxon>
        <taxon>Armatimonas</taxon>
    </lineage>
</organism>
<evidence type="ECO:0000256" key="5">
    <source>
        <dbReference type="ARBA" id="ARBA00023163"/>
    </source>
</evidence>
<evidence type="ECO:0000256" key="4">
    <source>
        <dbReference type="ARBA" id="ARBA00023125"/>
    </source>
</evidence>
<dbReference type="Pfam" id="PF08281">
    <property type="entry name" value="Sigma70_r4_2"/>
    <property type="match status" value="1"/>
</dbReference>
<dbReference type="Proteomes" id="UP000520814">
    <property type="component" value="Unassembled WGS sequence"/>
</dbReference>
<dbReference type="SUPFAM" id="SSF88946">
    <property type="entry name" value="Sigma2 domain of RNA polymerase sigma factors"/>
    <property type="match status" value="1"/>
</dbReference>
<dbReference type="InterPro" id="IPR013249">
    <property type="entry name" value="RNA_pol_sigma70_r4_t2"/>
</dbReference>
<keyword evidence="4" id="KW-0238">DNA-binding</keyword>